<dbReference type="EMBL" id="KZ501830">
    <property type="protein sequence ID" value="PKU87919.1"/>
    <property type="molecule type" value="Genomic_DNA"/>
</dbReference>
<protein>
    <submittedName>
        <fullName evidence="3">Serine/threonine-protein kinase HT1</fullName>
    </submittedName>
</protein>
<organism evidence="3 4">
    <name type="scientific">Dendrobium catenatum</name>
    <dbReference type="NCBI Taxonomy" id="906689"/>
    <lineage>
        <taxon>Eukaryota</taxon>
        <taxon>Viridiplantae</taxon>
        <taxon>Streptophyta</taxon>
        <taxon>Embryophyta</taxon>
        <taxon>Tracheophyta</taxon>
        <taxon>Spermatophyta</taxon>
        <taxon>Magnoliopsida</taxon>
        <taxon>Liliopsida</taxon>
        <taxon>Asparagales</taxon>
        <taxon>Orchidaceae</taxon>
        <taxon>Epidendroideae</taxon>
        <taxon>Malaxideae</taxon>
        <taxon>Dendrobiinae</taxon>
        <taxon>Dendrobium</taxon>
    </lineage>
</organism>
<dbReference type="Gene3D" id="3.30.200.20">
    <property type="entry name" value="Phosphorylase Kinase, domain 1"/>
    <property type="match status" value="1"/>
</dbReference>
<sequence>MVSVYWTGEMEEECKSWVRRTNFSNTVFHRLGSSWLPSIPFSSEFDLRVGPTTKKPYSDSSKLLASTSLPVERRVEKNHKEHTLRSHSSLPSTSFSFQSDVGSSKTAKRSCVGSPSMVVHPEYFLRSHTMNLGFRMAFGPSVGVQLDRNYSRSGSLVDGSEVGSKSKQRSVSPLPSTALSDSFREARAEKKRFSTPPPSRKESDKGAFDRVFSRGAHENDMFSPLSPSQASPVQHFFGMRNSDKIKGRKDTNWTKYFDHGTGKVVAVDPVEEWAVDLSQLYLGFRFACGAHSRLYHGIYKDKPVAVKIIRLPGDDEDGTMASRLEKQFSREVDFLAHLYHRNVIKLAAAGRNPPVFCIITEYLSGGSLRAFLHKLEHESLPLQKLISIALDIARGMEYIHSQGVIHRDLKPENILFDQDLCVKIADFGIACEEAYCDPLAEDPGTYRWMAPEMIKHKHYGRKVDVYSFGLVLWEMVTGRIPYEDMTPVQAAFAVVDKNMRPAFPPECPAALRAMIEQCWASIPEKRPEFWQIVKILEQFESTLSQGGTLNVVQNFTTHDHKKWMLHWIQKLKPHPHAHGPGSSLPSSLIFEHFGVPAHHPPGTTAFFGRRRSSASILSSTGSFFLNFLAKGKLLLIILAVSLRVRMCGCCFGGLSHVM</sequence>
<feature type="region of interest" description="Disordered" evidence="1">
    <location>
        <begin position="78"/>
        <end position="112"/>
    </location>
</feature>
<reference evidence="3 4" key="1">
    <citation type="journal article" date="2016" name="Sci. Rep.">
        <title>The Dendrobium catenatum Lindl. genome sequence provides insights into polysaccharide synthase, floral development and adaptive evolution.</title>
        <authorList>
            <person name="Zhang G.Q."/>
            <person name="Xu Q."/>
            <person name="Bian C."/>
            <person name="Tsai W.C."/>
            <person name="Yeh C.M."/>
            <person name="Liu K.W."/>
            <person name="Yoshida K."/>
            <person name="Zhang L.S."/>
            <person name="Chang S.B."/>
            <person name="Chen F."/>
            <person name="Shi Y."/>
            <person name="Su Y.Y."/>
            <person name="Zhang Y.Q."/>
            <person name="Chen L.J."/>
            <person name="Yin Y."/>
            <person name="Lin M."/>
            <person name="Huang H."/>
            <person name="Deng H."/>
            <person name="Wang Z.W."/>
            <person name="Zhu S.L."/>
            <person name="Zhao X."/>
            <person name="Deng C."/>
            <person name="Niu S.C."/>
            <person name="Huang J."/>
            <person name="Wang M."/>
            <person name="Liu G.H."/>
            <person name="Yang H.J."/>
            <person name="Xiao X.J."/>
            <person name="Hsiao Y.Y."/>
            <person name="Wu W.L."/>
            <person name="Chen Y.Y."/>
            <person name="Mitsuda N."/>
            <person name="Ohme-Takagi M."/>
            <person name="Luo Y.B."/>
            <person name="Van de Peer Y."/>
            <person name="Liu Z.J."/>
        </authorList>
    </citation>
    <scope>NUCLEOTIDE SEQUENCE [LARGE SCALE GENOMIC DNA]</scope>
    <source>
        <tissue evidence="3">The whole plant</tissue>
    </source>
</reference>
<feature type="domain" description="Protein kinase" evidence="2">
    <location>
        <begin position="280"/>
        <end position="540"/>
    </location>
</feature>
<feature type="region of interest" description="Disordered" evidence="1">
    <location>
        <begin position="152"/>
        <end position="206"/>
    </location>
</feature>
<evidence type="ECO:0000256" key="1">
    <source>
        <dbReference type="SAM" id="MobiDB-lite"/>
    </source>
</evidence>
<reference evidence="3 4" key="2">
    <citation type="journal article" date="2017" name="Nature">
        <title>The Apostasia genome and the evolution of orchids.</title>
        <authorList>
            <person name="Zhang G.Q."/>
            <person name="Liu K.W."/>
            <person name="Li Z."/>
            <person name="Lohaus R."/>
            <person name="Hsiao Y.Y."/>
            <person name="Niu S.C."/>
            <person name="Wang J.Y."/>
            <person name="Lin Y.C."/>
            <person name="Xu Q."/>
            <person name="Chen L.J."/>
            <person name="Yoshida K."/>
            <person name="Fujiwara S."/>
            <person name="Wang Z.W."/>
            <person name="Zhang Y.Q."/>
            <person name="Mitsuda N."/>
            <person name="Wang M."/>
            <person name="Liu G.H."/>
            <person name="Pecoraro L."/>
            <person name="Huang H.X."/>
            <person name="Xiao X.J."/>
            <person name="Lin M."/>
            <person name="Wu X.Y."/>
            <person name="Wu W.L."/>
            <person name="Chen Y.Y."/>
            <person name="Chang S.B."/>
            <person name="Sakamoto S."/>
            <person name="Ohme-Takagi M."/>
            <person name="Yagi M."/>
            <person name="Zeng S.J."/>
            <person name="Shen C.Y."/>
            <person name="Yeh C.M."/>
            <person name="Luo Y.B."/>
            <person name="Tsai W.C."/>
            <person name="Van de Peer Y."/>
            <person name="Liu Z.J."/>
        </authorList>
    </citation>
    <scope>NUCLEOTIDE SEQUENCE [LARGE SCALE GENOMIC DNA]</scope>
    <source>
        <tissue evidence="3">The whole plant</tissue>
    </source>
</reference>
<evidence type="ECO:0000259" key="2">
    <source>
        <dbReference type="PROSITE" id="PS50011"/>
    </source>
</evidence>
<dbReference type="InterPro" id="IPR001245">
    <property type="entry name" value="Ser-Thr/Tyr_kinase_cat_dom"/>
</dbReference>
<feature type="compositionally biased region" description="Basic and acidic residues" evidence="1">
    <location>
        <begin position="182"/>
        <end position="192"/>
    </location>
</feature>
<dbReference type="GO" id="GO:0005524">
    <property type="term" value="F:ATP binding"/>
    <property type="evidence" value="ECO:0007669"/>
    <property type="project" value="InterPro"/>
</dbReference>
<dbReference type="Gene3D" id="1.10.510.10">
    <property type="entry name" value="Transferase(Phosphotransferase) domain 1"/>
    <property type="match status" value="1"/>
</dbReference>
<dbReference type="InterPro" id="IPR008271">
    <property type="entry name" value="Ser/Thr_kinase_AS"/>
</dbReference>
<gene>
    <name evidence="3" type="primary">HT1</name>
    <name evidence="3" type="ORF">MA16_Dca007861</name>
</gene>
<name>A0A2I0XJ49_9ASPA</name>
<dbReference type="InterPro" id="IPR051681">
    <property type="entry name" value="Ser/Thr_Kinases-Pseudokinases"/>
</dbReference>
<feature type="compositionally biased region" description="Polar residues" evidence="1">
    <location>
        <begin position="163"/>
        <end position="180"/>
    </location>
</feature>
<dbReference type="GO" id="GO:0004674">
    <property type="term" value="F:protein serine/threonine kinase activity"/>
    <property type="evidence" value="ECO:0007669"/>
    <property type="project" value="TreeGrafter"/>
</dbReference>
<dbReference type="Pfam" id="PF07714">
    <property type="entry name" value="PK_Tyr_Ser-Thr"/>
    <property type="match status" value="1"/>
</dbReference>
<dbReference type="FunFam" id="1.10.510.10:FF:000316">
    <property type="entry name" value="serine/threonine-protein kinase HT1"/>
    <property type="match status" value="1"/>
</dbReference>
<dbReference type="CDD" id="cd13999">
    <property type="entry name" value="STKc_MAP3K-like"/>
    <property type="match status" value="1"/>
</dbReference>
<evidence type="ECO:0000313" key="3">
    <source>
        <dbReference type="EMBL" id="PKU87919.1"/>
    </source>
</evidence>
<dbReference type="PRINTS" id="PR00109">
    <property type="entry name" value="TYRKINASE"/>
</dbReference>
<feature type="compositionally biased region" description="Low complexity" evidence="1">
    <location>
        <begin position="86"/>
        <end position="99"/>
    </location>
</feature>
<dbReference type="SUPFAM" id="SSF56112">
    <property type="entry name" value="Protein kinase-like (PK-like)"/>
    <property type="match status" value="1"/>
</dbReference>
<proteinExistence type="predicted"/>
<evidence type="ECO:0000313" key="4">
    <source>
        <dbReference type="Proteomes" id="UP000233837"/>
    </source>
</evidence>
<keyword evidence="3" id="KW-0808">Transferase</keyword>
<dbReference type="SMART" id="SM00220">
    <property type="entry name" value="S_TKc"/>
    <property type="match status" value="1"/>
</dbReference>
<dbReference type="PROSITE" id="PS00108">
    <property type="entry name" value="PROTEIN_KINASE_ST"/>
    <property type="match status" value="1"/>
</dbReference>
<dbReference type="Proteomes" id="UP000233837">
    <property type="component" value="Unassembled WGS sequence"/>
</dbReference>
<dbReference type="PANTHER" id="PTHR44329">
    <property type="entry name" value="SERINE/THREONINE-PROTEIN KINASE TNNI3K-RELATED"/>
    <property type="match status" value="1"/>
</dbReference>
<accession>A0A2I0XJ49</accession>
<dbReference type="PROSITE" id="PS50011">
    <property type="entry name" value="PROTEIN_KINASE_DOM"/>
    <property type="match status" value="1"/>
</dbReference>
<dbReference type="STRING" id="906689.A0A2I0XJ49"/>
<dbReference type="InterPro" id="IPR000719">
    <property type="entry name" value="Prot_kinase_dom"/>
</dbReference>
<dbReference type="PANTHER" id="PTHR44329:SF73">
    <property type="entry name" value="OS01G0201200 PROTEIN"/>
    <property type="match status" value="1"/>
</dbReference>
<dbReference type="InterPro" id="IPR011009">
    <property type="entry name" value="Kinase-like_dom_sf"/>
</dbReference>
<dbReference type="AlphaFoldDB" id="A0A2I0XJ49"/>
<keyword evidence="4" id="KW-1185">Reference proteome</keyword>
<keyword evidence="3" id="KW-0418">Kinase</keyword>